<dbReference type="InterPro" id="IPR022267">
    <property type="entry name" value="Asp2"/>
</dbReference>
<gene>
    <name evidence="1" type="primary">asp2</name>
    <name evidence="1" type="ORF">E5S68_07185</name>
</gene>
<dbReference type="Pfam" id="PF16929">
    <property type="entry name" value="Asp2"/>
    <property type="match status" value="1"/>
</dbReference>
<dbReference type="Proteomes" id="UP000297986">
    <property type="component" value="Unassembled WGS sequence"/>
</dbReference>
<evidence type="ECO:0000313" key="2">
    <source>
        <dbReference type="Proteomes" id="UP000297986"/>
    </source>
</evidence>
<dbReference type="SUPFAM" id="SSF53474">
    <property type="entry name" value="alpha/beta-Hydrolases"/>
    <property type="match status" value="1"/>
</dbReference>
<reference evidence="1 2" key="1">
    <citation type="submission" date="2019-04" db="EMBL/GenBank/DDBJ databases">
        <title>Genome sequencing of Streptococcus rubneri DSM 26920(T).</title>
        <authorList>
            <person name="Kook J.-K."/>
            <person name="Park S.-N."/>
            <person name="Lim Y.K."/>
        </authorList>
    </citation>
    <scope>NUCLEOTIDE SEQUENCE [LARGE SCALE GENOMIC DNA]</scope>
    <source>
        <strain evidence="1 2">DSM 26920</strain>
    </source>
</reference>
<name>A0A4Z1DVI9_9STRE</name>
<keyword evidence="2" id="KW-1185">Reference proteome</keyword>
<protein>
    <submittedName>
        <fullName evidence="1">Accessory Sec system protein Asp2</fullName>
    </submittedName>
</protein>
<dbReference type="RefSeq" id="WP_135782929.1">
    <property type="nucleotide sequence ID" value="NZ_MRXY01000008.1"/>
</dbReference>
<dbReference type="NCBIfam" id="TIGR03712">
    <property type="entry name" value="acc_sec_asp2"/>
    <property type="match status" value="1"/>
</dbReference>
<sequence length="514" mass="59850">MDKQSKTSHILQIGSENWLEQVEIPEEMGWHYFSGQDLPSLKEYMEEQEIQKFKALLLDRPEDLLALKDQMDFFQPYTIFYNHHFQQEAFPEEVKELLRLKQVRAWDFSDKSRFLYQVTRFLYDGQYGDAFTAYDIRIRPDFPGSQTVLGKHLLQLKGAFGKDFTPLAQWVYNYVYDGITPINLWLEYEKEPSCQLQLRIQFFQSGGISELVKEIVYSEEDLKEPILLDDFERYYLSFCLEAKGEGELKIGALHKRFSHGPFGEMTIGAQTLRDSKRQEIFAYFHPGDLKPPLNIYFSGYRPAEGFEGFVMMRRMGSPFILFSDPRLEGGSFYMGSQELEDQIVAYIDQHLDWLGFGPKEMNFSGLSMGTFGALYYGASYSPHAILVGKPIINLGDVAANLKFKRPDEFGTSLDMMQLLVGQVSREGIDLLNQRFWNRFNQADLKDTILALAYMRDDDYDQLAYPKILEALYDYPVRIISSSRPGRHNDATAPIVEWFLTQYKEIMERDFGRIE</sequence>
<organism evidence="1 2">
    <name type="scientific">Streptococcus rubneri</name>
    <dbReference type="NCBI Taxonomy" id="1234680"/>
    <lineage>
        <taxon>Bacteria</taxon>
        <taxon>Bacillati</taxon>
        <taxon>Bacillota</taxon>
        <taxon>Bacilli</taxon>
        <taxon>Lactobacillales</taxon>
        <taxon>Streptococcaceae</taxon>
        <taxon>Streptococcus</taxon>
    </lineage>
</organism>
<proteinExistence type="predicted"/>
<evidence type="ECO:0000313" key="1">
    <source>
        <dbReference type="EMBL" id="TGN92692.1"/>
    </source>
</evidence>
<dbReference type="OrthoDB" id="9768578at2"/>
<dbReference type="AlphaFoldDB" id="A0A4Z1DVI9"/>
<dbReference type="GO" id="GO:0015031">
    <property type="term" value="P:protein transport"/>
    <property type="evidence" value="ECO:0007669"/>
    <property type="project" value="InterPro"/>
</dbReference>
<dbReference type="InterPro" id="IPR029058">
    <property type="entry name" value="AB_hydrolase_fold"/>
</dbReference>
<dbReference type="EMBL" id="SRRP01000001">
    <property type="protein sequence ID" value="TGN92692.1"/>
    <property type="molecule type" value="Genomic_DNA"/>
</dbReference>
<comment type="caution">
    <text evidence="1">The sequence shown here is derived from an EMBL/GenBank/DDBJ whole genome shotgun (WGS) entry which is preliminary data.</text>
</comment>
<accession>A0A4Z1DVI9</accession>